<dbReference type="AlphaFoldDB" id="E3NDQ6"/>
<dbReference type="EMBL" id="DS268613">
    <property type="protein sequence ID" value="EFO94137.1"/>
    <property type="molecule type" value="Genomic_DNA"/>
</dbReference>
<evidence type="ECO:0000313" key="2">
    <source>
        <dbReference type="EMBL" id="EFO94137.1"/>
    </source>
</evidence>
<keyword evidence="3" id="KW-1185">Reference proteome</keyword>
<dbReference type="InParanoid" id="E3NDQ6"/>
<organism evidence="3">
    <name type="scientific">Caenorhabditis remanei</name>
    <name type="common">Caenorhabditis vulgaris</name>
    <dbReference type="NCBI Taxonomy" id="31234"/>
    <lineage>
        <taxon>Eukaryota</taxon>
        <taxon>Metazoa</taxon>
        <taxon>Ecdysozoa</taxon>
        <taxon>Nematoda</taxon>
        <taxon>Chromadorea</taxon>
        <taxon>Rhabditida</taxon>
        <taxon>Rhabditina</taxon>
        <taxon>Rhabditomorpha</taxon>
        <taxon>Rhabditoidea</taxon>
        <taxon>Rhabditidae</taxon>
        <taxon>Peloderinae</taxon>
        <taxon>Caenorhabditis</taxon>
    </lineage>
</organism>
<dbReference type="Proteomes" id="UP000008281">
    <property type="component" value="Unassembled WGS sequence"/>
</dbReference>
<protein>
    <submittedName>
        <fullName evidence="2">Uncharacterized protein</fullName>
    </submittedName>
</protein>
<feature type="compositionally biased region" description="Basic and acidic residues" evidence="1">
    <location>
        <begin position="28"/>
        <end position="44"/>
    </location>
</feature>
<evidence type="ECO:0000256" key="1">
    <source>
        <dbReference type="SAM" id="MobiDB-lite"/>
    </source>
</evidence>
<reference evidence="2" key="1">
    <citation type="submission" date="2007-07" db="EMBL/GenBank/DDBJ databases">
        <title>PCAP assembly of the Caenorhabditis remanei genome.</title>
        <authorList>
            <consortium name="The Caenorhabditis remanei Sequencing Consortium"/>
            <person name="Wilson R.K."/>
        </authorList>
    </citation>
    <scope>NUCLEOTIDE SEQUENCE [LARGE SCALE GENOMIC DNA]</scope>
    <source>
        <strain evidence="2">PB4641</strain>
    </source>
</reference>
<proteinExistence type="predicted"/>
<feature type="compositionally biased region" description="Basic residues" evidence="1">
    <location>
        <begin position="45"/>
        <end position="57"/>
    </location>
</feature>
<dbReference type="HOGENOM" id="CLU_2998443_0_0_1"/>
<sequence length="57" mass="6702">MSQRKKEKVRKMSGEEMEYDAVELTGTLKREATPDSAKSKDYPGFRKRRQSLSQHRN</sequence>
<gene>
    <name evidence="2" type="ORF">CRE_25850</name>
</gene>
<name>E3NDQ6_CAERE</name>
<evidence type="ECO:0000313" key="3">
    <source>
        <dbReference type="Proteomes" id="UP000008281"/>
    </source>
</evidence>
<accession>E3NDQ6</accession>
<feature type="region of interest" description="Disordered" evidence="1">
    <location>
        <begin position="25"/>
        <end position="57"/>
    </location>
</feature>